<feature type="compositionally biased region" description="Polar residues" evidence="1">
    <location>
        <begin position="55"/>
        <end position="66"/>
    </location>
</feature>
<accession>A0A177C475</accession>
<feature type="region of interest" description="Disordered" evidence="1">
    <location>
        <begin position="19"/>
        <end position="94"/>
    </location>
</feature>
<keyword evidence="3" id="KW-1185">Reference proteome</keyword>
<evidence type="ECO:0000313" key="2">
    <source>
        <dbReference type="EMBL" id="OAG01598.1"/>
    </source>
</evidence>
<dbReference type="AlphaFoldDB" id="A0A177C475"/>
<dbReference type="GeneID" id="28769064"/>
<evidence type="ECO:0000313" key="3">
    <source>
        <dbReference type="Proteomes" id="UP000077069"/>
    </source>
</evidence>
<evidence type="ECO:0000256" key="1">
    <source>
        <dbReference type="SAM" id="MobiDB-lite"/>
    </source>
</evidence>
<dbReference type="EMBL" id="KV441557">
    <property type="protein sequence ID" value="OAG01598.1"/>
    <property type="molecule type" value="Genomic_DNA"/>
</dbReference>
<gene>
    <name evidence="2" type="ORF">CC84DRAFT_202346</name>
</gene>
<reference evidence="2 3" key="1">
    <citation type="submission" date="2016-05" db="EMBL/GenBank/DDBJ databases">
        <title>Comparative analysis of secretome profiles of manganese(II)-oxidizing ascomycete fungi.</title>
        <authorList>
            <consortium name="DOE Joint Genome Institute"/>
            <person name="Zeiner C.A."/>
            <person name="Purvine S.O."/>
            <person name="Zink E.M."/>
            <person name="Wu S."/>
            <person name="Pasa-Tolic L."/>
            <person name="Chaput D.L."/>
            <person name="Haridas S."/>
            <person name="Grigoriev I.V."/>
            <person name="Santelli C.M."/>
            <person name="Hansel C.M."/>
        </authorList>
    </citation>
    <scope>NUCLEOTIDE SEQUENCE [LARGE SCALE GENOMIC DNA]</scope>
    <source>
        <strain evidence="2 3">AP3s5-JAC2a</strain>
    </source>
</reference>
<evidence type="ECO:0008006" key="4">
    <source>
        <dbReference type="Google" id="ProtNLM"/>
    </source>
</evidence>
<dbReference type="InParanoid" id="A0A177C475"/>
<proteinExistence type="predicted"/>
<protein>
    <recommendedName>
        <fullName evidence="4">Arrestin-like N-terminal domain-containing protein</fullName>
    </recommendedName>
</protein>
<organism evidence="2 3">
    <name type="scientific">Paraphaeosphaeria sporulosa</name>
    <dbReference type="NCBI Taxonomy" id="1460663"/>
    <lineage>
        <taxon>Eukaryota</taxon>
        <taxon>Fungi</taxon>
        <taxon>Dikarya</taxon>
        <taxon>Ascomycota</taxon>
        <taxon>Pezizomycotina</taxon>
        <taxon>Dothideomycetes</taxon>
        <taxon>Pleosporomycetidae</taxon>
        <taxon>Pleosporales</taxon>
        <taxon>Massarineae</taxon>
        <taxon>Didymosphaeriaceae</taxon>
        <taxon>Paraphaeosphaeria</taxon>
    </lineage>
</organism>
<dbReference type="OrthoDB" id="3789699at2759"/>
<sequence>MSVSIPRKQLRLEQIEEMELLSTFPRPPPGPRSPARLSLQSPGLTPRPSNYGFVPTTTAKGDTDANSLYDEPEPLPPPSAQPAQDILPSLPTPSKHDPELQIVLDHPSRVYAPGETITGYIIGWSIAEEHVRIILSGQITTTLQAPKAIYTNHTPLVLQTKDLDRDLQSSMPRFELSILHVCDLPHDLNDLTQAHELRHKYWTTKWPAQNPFENDAGHPLPPSMYMGPRSASRLSNAYGSVSTAYTLIAVRSIRDRSTNALVTNAHFQLPITLTTRRLPISKINLLEGEKHHMTSNLSIQTAALTKERKLRLREQLCDAFNTSAPTFYFSIKGIAPRLSVPGANIKISVTVEVLAPPPGKLYNFPIPDITVASMKFLVRSYTGIRTFGSESVQTTSAVNASGIPCRKETFKETAFAQTQTPTNATFIPQKGRFDGQVCIATIALPKEVLPSFKTYSAWRGYRLECALRLKVAGKDAEAKFATDLDVVAGGGTNFERTRVPTDEGMSRQTVDTIVGAYMVR</sequence>
<name>A0A177C475_9PLEO</name>
<dbReference type="Proteomes" id="UP000077069">
    <property type="component" value="Unassembled WGS sequence"/>
</dbReference>
<dbReference type="RefSeq" id="XP_018031963.1">
    <property type="nucleotide sequence ID" value="XM_018185578.1"/>
</dbReference>